<protein>
    <submittedName>
        <fullName evidence="2">Ligand-binding protein SH3</fullName>
    </submittedName>
</protein>
<gene>
    <name evidence="2" type="ORF">BFG57_05090</name>
</gene>
<feature type="transmembrane region" description="Helical" evidence="1">
    <location>
        <begin position="12"/>
        <end position="31"/>
    </location>
</feature>
<sequence length="162" mass="18261">MKEKLTDFVINNFGFLPPELIVIIVSAMPILELRGGLPLAYGFYEFSFWKSFSLSLFGNFLPIIPLLLLFQPLSNWMLRFNWYGKLYNWLYNRTLKKSGNVEKYGAVGLVLFTAVPIPTTGAYIACVAATIFSIRFRYAVIAITTGIFIAGLMIGLLSYSAF</sequence>
<evidence type="ECO:0000313" key="3">
    <source>
        <dbReference type="Proteomes" id="UP000095209"/>
    </source>
</evidence>
<dbReference type="STRING" id="1305675.BFG57_05090"/>
<dbReference type="RefSeq" id="WP_069718500.1">
    <property type="nucleotide sequence ID" value="NZ_MJEH01000061.1"/>
</dbReference>
<keyword evidence="1" id="KW-1133">Transmembrane helix</keyword>
<evidence type="ECO:0000256" key="1">
    <source>
        <dbReference type="SAM" id="Phobius"/>
    </source>
</evidence>
<feature type="transmembrane region" description="Helical" evidence="1">
    <location>
        <begin position="106"/>
        <end position="132"/>
    </location>
</feature>
<dbReference type="PANTHER" id="PTHR36007:SF2">
    <property type="entry name" value="TRANSPORT PROTEIN-RELATED"/>
    <property type="match status" value="1"/>
</dbReference>
<dbReference type="EMBL" id="MJEH01000061">
    <property type="protein sequence ID" value="OEH91492.1"/>
    <property type="molecule type" value="Genomic_DNA"/>
</dbReference>
<comment type="caution">
    <text evidence="2">The sequence shown here is derived from an EMBL/GenBank/DDBJ whole genome shotgun (WGS) entry which is preliminary data.</text>
</comment>
<evidence type="ECO:0000313" key="2">
    <source>
        <dbReference type="EMBL" id="OEH91492.1"/>
    </source>
</evidence>
<reference evidence="2 3" key="1">
    <citation type="submission" date="2016-08" db="EMBL/GenBank/DDBJ databases">
        <title>Genome of Bacillus solimangrovi GH2-4.</title>
        <authorList>
            <person name="Lim S."/>
            <person name="Kim B.-C."/>
        </authorList>
    </citation>
    <scope>NUCLEOTIDE SEQUENCE [LARGE SCALE GENOMIC DNA]</scope>
    <source>
        <strain evidence="2 3">GH2-4</strain>
    </source>
</reference>
<dbReference type="InterPro" id="IPR009577">
    <property type="entry name" value="Sm_multidrug_ex"/>
</dbReference>
<organism evidence="2 3">
    <name type="scientific">Bacillus solimangrovi</name>
    <dbReference type="NCBI Taxonomy" id="1305675"/>
    <lineage>
        <taxon>Bacteria</taxon>
        <taxon>Bacillati</taxon>
        <taxon>Bacillota</taxon>
        <taxon>Bacilli</taxon>
        <taxon>Bacillales</taxon>
        <taxon>Bacillaceae</taxon>
        <taxon>Bacillus</taxon>
    </lineage>
</organism>
<dbReference type="PANTHER" id="PTHR36007">
    <property type="entry name" value="TRANSPORT PROTEIN-RELATED"/>
    <property type="match status" value="1"/>
</dbReference>
<dbReference type="AlphaFoldDB" id="A0A1E5LBM7"/>
<dbReference type="Proteomes" id="UP000095209">
    <property type="component" value="Unassembled WGS sequence"/>
</dbReference>
<name>A0A1E5LBM7_9BACI</name>
<dbReference type="Pfam" id="PF06695">
    <property type="entry name" value="Sm_multidrug_ex"/>
    <property type="match status" value="1"/>
</dbReference>
<proteinExistence type="predicted"/>
<feature type="transmembrane region" description="Helical" evidence="1">
    <location>
        <begin position="51"/>
        <end position="70"/>
    </location>
</feature>
<keyword evidence="1" id="KW-0812">Transmembrane</keyword>
<feature type="transmembrane region" description="Helical" evidence="1">
    <location>
        <begin position="138"/>
        <end position="159"/>
    </location>
</feature>
<keyword evidence="3" id="KW-1185">Reference proteome</keyword>
<accession>A0A1E5LBM7</accession>
<keyword evidence="1" id="KW-0472">Membrane</keyword>